<dbReference type="AlphaFoldDB" id="A0A7H8NIZ4"/>
<evidence type="ECO:0000259" key="6">
    <source>
        <dbReference type="Pfam" id="PF13186"/>
    </source>
</evidence>
<dbReference type="Proteomes" id="UP000509303">
    <property type="component" value="Chromosome"/>
</dbReference>
<accession>A0A7H8NIZ4</accession>
<dbReference type="SFLD" id="SFLDG01216">
    <property type="entry name" value="thioether_bond_formation_requi"/>
    <property type="match status" value="1"/>
</dbReference>
<evidence type="ECO:0000313" key="8">
    <source>
        <dbReference type="Proteomes" id="UP000509303"/>
    </source>
</evidence>
<feature type="domain" description="Radical SAM core" evidence="5">
    <location>
        <begin position="20"/>
        <end position="158"/>
    </location>
</feature>
<evidence type="ECO:0000259" key="5">
    <source>
        <dbReference type="Pfam" id="PF04055"/>
    </source>
</evidence>
<keyword evidence="1" id="KW-0949">S-adenosyl-L-methionine</keyword>
<dbReference type="CDD" id="cd01335">
    <property type="entry name" value="Radical_SAM"/>
    <property type="match status" value="1"/>
</dbReference>
<evidence type="ECO:0000256" key="4">
    <source>
        <dbReference type="ARBA" id="ARBA00023014"/>
    </source>
</evidence>
<name>A0A7H8NIZ4_9ACTN</name>
<evidence type="ECO:0000313" key="7">
    <source>
        <dbReference type="EMBL" id="QKW54529.1"/>
    </source>
</evidence>
<gene>
    <name evidence="7" type="ORF">HUT08_14910</name>
</gene>
<dbReference type="EMBL" id="CP054929">
    <property type="protein sequence ID" value="QKW54529.1"/>
    <property type="molecule type" value="Genomic_DNA"/>
</dbReference>
<dbReference type="GO" id="GO:0051536">
    <property type="term" value="F:iron-sulfur cluster binding"/>
    <property type="evidence" value="ECO:0007669"/>
    <property type="project" value="UniProtKB-KW"/>
</dbReference>
<organism evidence="7 8">
    <name type="scientific">Streptomyces buecherae</name>
    <dbReference type="NCBI Taxonomy" id="2763006"/>
    <lineage>
        <taxon>Bacteria</taxon>
        <taxon>Bacillati</taxon>
        <taxon>Actinomycetota</taxon>
        <taxon>Actinomycetes</taxon>
        <taxon>Kitasatosporales</taxon>
        <taxon>Streptomycetaceae</taxon>
        <taxon>Streptomyces</taxon>
    </lineage>
</organism>
<dbReference type="SFLD" id="SFLDS00029">
    <property type="entry name" value="Radical_SAM"/>
    <property type="match status" value="1"/>
</dbReference>
<dbReference type="Gene3D" id="3.20.20.70">
    <property type="entry name" value="Aldolase class I"/>
    <property type="match status" value="1"/>
</dbReference>
<keyword evidence="8" id="KW-1185">Reference proteome</keyword>
<dbReference type="PANTHER" id="PTHR11228:SF7">
    <property type="entry name" value="PQQA PEPTIDE CYCLASE"/>
    <property type="match status" value="1"/>
</dbReference>
<dbReference type="InterPro" id="IPR013785">
    <property type="entry name" value="Aldolase_TIM"/>
</dbReference>
<keyword evidence="3" id="KW-0408">Iron</keyword>
<dbReference type="Pfam" id="PF13186">
    <property type="entry name" value="SPASM"/>
    <property type="match status" value="1"/>
</dbReference>
<dbReference type="SUPFAM" id="SSF102114">
    <property type="entry name" value="Radical SAM enzymes"/>
    <property type="match status" value="1"/>
</dbReference>
<dbReference type="InterPro" id="IPR007197">
    <property type="entry name" value="rSAM"/>
</dbReference>
<dbReference type="InterPro" id="IPR023885">
    <property type="entry name" value="4Fe4S-binding_SPASM_dom"/>
</dbReference>
<evidence type="ECO:0000256" key="2">
    <source>
        <dbReference type="ARBA" id="ARBA00022723"/>
    </source>
</evidence>
<dbReference type="SFLD" id="SFLDF00365">
    <property type="entry name" value="thuricin_CD_(TrnCD-like)"/>
    <property type="match status" value="1"/>
</dbReference>
<evidence type="ECO:0000256" key="3">
    <source>
        <dbReference type="ARBA" id="ARBA00023004"/>
    </source>
</evidence>
<keyword evidence="2" id="KW-0479">Metal-binding</keyword>
<proteinExistence type="predicted"/>
<protein>
    <submittedName>
        <fullName evidence="7">Radical SAM protein</fullName>
    </submittedName>
</protein>
<dbReference type="SFLD" id="SFLDG01067">
    <property type="entry name" value="SPASM/twitch_domain_containing"/>
    <property type="match status" value="1"/>
</dbReference>
<evidence type="ECO:0000256" key="1">
    <source>
        <dbReference type="ARBA" id="ARBA00022691"/>
    </source>
</evidence>
<dbReference type="GO" id="GO:0003824">
    <property type="term" value="F:catalytic activity"/>
    <property type="evidence" value="ECO:0007669"/>
    <property type="project" value="InterPro"/>
</dbReference>
<keyword evidence="4" id="KW-0411">Iron-sulfur</keyword>
<dbReference type="SFLD" id="SFLDG01386">
    <property type="entry name" value="main_SPASM_domain-containing"/>
    <property type="match status" value="1"/>
</dbReference>
<dbReference type="InterPro" id="IPR050377">
    <property type="entry name" value="Radical_SAM_PqqE_MftC-like"/>
</dbReference>
<sequence length="294" mass="31753">MEGPAISQTTRPTKFLWLDLTRRCQLNCVHCYNSSGANGSHGEMSREDWLGVLEQAVAGGVQRVQLIGGEPMLHPDALVLADQALTRGLAVEVYSNLVHVSDAWWTQLQREGASLATSWYSDRADEHQAITGRPSFQRTRDNIVKAVRLGIPLRAGIVAVTEGQRVEQAKRDLAELGVTRVGVDHERPYGRGAQNRAPDVSGLCGQCGNGKAAIDPNGNVSPCVFSAEWMSVGNVRTAGLADILGGPKMADARLRIRHAVRGGKLCDPDRCDPGCDPNEECRPGYPGSACHPRN</sequence>
<reference evidence="7 8" key="1">
    <citation type="submission" date="2020-06" db="EMBL/GenBank/DDBJ databases">
        <title>Genome mining for natural products.</title>
        <authorList>
            <person name="Zhang B."/>
            <person name="Shi J."/>
            <person name="Ge H."/>
        </authorList>
    </citation>
    <scope>NUCLEOTIDE SEQUENCE [LARGE SCALE GENOMIC DNA]</scope>
    <source>
        <strain evidence="7 8">NA00687</strain>
    </source>
</reference>
<dbReference type="CDD" id="cd21109">
    <property type="entry name" value="SPASM"/>
    <property type="match status" value="1"/>
</dbReference>
<dbReference type="Pfam" id="PF04055">
    <property type="entry name" value="Radical_SAM"/>
    <property type="match status" value="1"/>
</dbReference>
<dbReference type="PANTHER" id="PTHR11228">
    <property type="entry name" value="RADICAL SAM DOMAIN PROTEIN"/>
    <property type="match status" value="1"/>
</dbReference>
<dbReference type="GO" id="GO:0046872">
    <property type="term" value="F:metal ion binding"/>
    <property type="evidence" value="ECO:0007669"/>
    <property type="project" value="UniProtKB-KW"/>
</dbReference>
<feature type="domain" description="4Fe4S-binding SPASM" evidence="6">
    <location>
        <begin position="204"/>
        <end position="258"/>
    </location>
</feature>
<dbReference type="InterPro" id="IPR058240">
    <property type="entry name" value="rSAM_sf"/>
</dbReference>